<dbReference type="GO" id="GO:0050131">
    <property type="term" value="F:N-methyl-L-amino-acid oxidase activity"/>
    <property type="evidence" value="ECO:0007669"/>
    <property type="project" value="UniProtKB-EC"/>
</dbReference>
<keyword evidence="3" id="KW-0274">FAD</keyword>
<comment type="cofactor">
    <cofactor evidence="1">
        <name>FAD</name>
        <dbReference type="ChEBI" id="CHEBI:57692"/>
    </cofactor>
</comment>
<dbReference type="RefSeq" id="WP_248653843.1">
    <property type="nucleotide sequence ID" value="NZ_CP096658.1"/>
</dbReference>
<dbReference type="PANTHER" id="PTHR10961:SF7">
    <property type="entry name" value="FAD DEPENDENT OXIDOREDUCTASE DOMAIN-CONTAINING PROTEIN"/>
    <property type="match status" value="1"/>
</dbReference>
<dbReference type="GeneID" id="72190695"/>
<gene>
    <name evidence="6" type="primary">solA</name>
    <name evidence="6" type="ORF">M0R88_12530</name>
</gene>
<dbReference type="GO" id="GO:0008115">
    <property type="term" value="F:sarcosine oxidase activity"/>
    <property type="evidence" value="ECO:0007669"/>
    <property type="project" value="TreeGrafter"/>
</dbReference>
<evidence type="ECO:0000256" key="3">
    <source>
        <dbReference type="ARBA" id="ARBA00022827"/>
    </source>
</evidence>
<dbReference type="Proteomes" id="UP000830434">
    <property type="component" value="Chromosome"/>
</dbReference>
<evidence type="ECO:0000256" key="4">
    <source>
        <dbReference type="ARBA" id="ARBA00023002"/>
    </source>
</evidence>
<dbReference type="Gene3D" id="3.50.50.60">
    <property type="entry name" value="FAD/NAD(P)-binding domain"/>
    <property type="match status" value="1"/>
</dbReference>
<dbReference type="InterPro" id="IPR045170">
    <property type="entry name" value="MTOX"/>
</dbReference>
<dbReference type="KEGG" id="haxz:M0R88_12530"/>
<dbReference type="InterPro" id="IPR036188">
    <property type="entry name" value="FAD/NAD-bd_sf"/>
</dbReference>
<dbReference type="InterPro" id="IPR006076">
    <property type="entry name" value="FAD-dep_OxRdtase"/>
</dbReference>
<dbReference type="Gene3D" id="3.30.9.10">
    <property type="entry name" value="D-Amino Acid Oxidase, subunit A, domain 2"/>
    <property type="match status" value="1"/>
</dbReference>
<dbReference type="GO" id="GO:0050660">
    <property type="term" value="F:flavin adenine dinucleotide binding"/>
    <property type="evidence" value="ECO:0007669"/>
    <property type="project" value="InterPro"/>
</dbReference>
<organism evidence="6 7">
    <name type="scientific">Halorussus gelatinilyticus</name>
    <dbReference type="NCBI Taxonomy" id="2937524"/>
    <lineage>
        <taxon>Archaea</taxon>
        <taxon>Methanobacteriati</taxon>
        <taxon>Methanobacteriota</taxon>
        <taxon>Stenosarchaea group</taxon>
        <taxon>Halobacteria</taxon>
        <taxon>Halobacteriales</taxon>
        <taxon>Haladaptataceae</taxon>
        <taxon>Halorussus</taxon>
    </lineage>
</organism>
<evidence type="ECO:0000313" key="7">
    <source>
        <dbReference type="Proteomes" id="UP000830434"/>
    </source>
</evidence>
<dbReference type="PANTHER" id="PTHR10961">
    <property type="entry name" value="PEROXISOMAL SARCOSINE OXIDASE"/>
    <property type="match status" value="1"/>
</dbReference>
<evidence type="ECO:0000256" key="1">
    <source>
        <dbReference type="ARBA" id="ARBA00001974"/>
    </source>
</evidence>
<evidence type="ECO:0000259" key="5">
    <source>
        <dbReference type="Pfam" id="PF01266"/>
    </source>
</evidence>
<keyword evidence="2" id="KW-0285">Flavoprotein</keyword>
<evidence type="ECO:0000256" key="2">
    <source>
        <dbReference type="ARBA" id="ARBA00022630"/>
    </source>
</evidence>
<keyword evidence="7" id="KW-1185">Reference proteome</keyword>
<dbReference type="EC" id="1.5.3.2" evidence="6"/>
<name>A0A8U0IEL8_9EURY</name>
<evidence type="ECO:0000313" key="6">
    <source>
        <dbReference type="EMBL" id="UPV99347.1"/>
    </source>
</evidence>
<reference evidence="6" key="1">
    <citation type="submission" date="2022-04" db="EMBL/GenBank/DDBJ databases">
        <title>Diverse halophilic archaea isolated from saline environments.</title>
        <authorList>
            <person name="Cui H.-L."/>
        </authorList>
    </citation>
    <scope>NUCLEOTIDE SEQUENCE</scope>
    <source>
        <strain evidence="6">XZYJT40</strain>
    </source>
</reference>
<dbReference type="NCBIfam" id="NF008425">
    <property type="entry name" value="PRK11259.1"/>
    <property type="match status" value="1"/>
</dbReference>
<dbReference type="EMBL" id="CP096658">
    <property type="protein sequence ID" value="UPV99347.1"/>
    <property type="molecule type" value="Genomic_DNA"/>
</dbReference>
<sequence>MSTTDSDRYDAIVVGVGGMGSAAAYHLADRGRDVLGLERYDVPHTQGSSHGYTRIIRLAYYEHPSYVPLLRSAYDEWAALGDERGEEIVRETGSVAVGPPDSDVFEGARRSCREHDLDHDVLSGAELNDRFPGYDVPDEFRAVFQPQGGFVVPEDCIVAHVEGAQARGAEIRARTQVTDWRALDDGGVEVKAESALDGADDATTYEADSLVFAAGAWTGKLLPELAPVLEPERQVLGWFQPESPDRFRPDEFPVFSMRCDEGYFYGFPIHGVPGVKVGKYNHRRETVDPDEMNRDPTARDEAILREYVDGYFADAAGPTTRLSTCLFTNTPDERFVVDTHPEHPQVAVAAGFSGHGFKFSSVMGSVLADLAVDGETDHPIDQFAIDRFEELDVA</sequence>
<feature type="domain" description="FAD dependent oxidoreductase" evidence="5">
    <location>
        <begin position="10"/>
        <end position="370"/>
    </location>
</feature>
<dbReference type="Pfam" id="PF01266">
    <property type="entry name" value="DAO"/>
    <property type="match status" value="1"/>
</dbReference>
<proteinExistence type="predicted"/>
<dbReference type="SUPFAM" id="SSF51905">
    <property type="entry name" value="FAD/NAD(P)-binding domain"/>
    <property type="match status" value="1"/>
</dbReference>
<dbReference type="AlphaFoldDB" id="A0A8U0IEL8"/>
<keyword evidence="4 6" id="KW-0560">Oxidoreductase</keyword>
<accession>A0A8U0IEL8</accession>
<protein>
    <submittedName>
        <fullName evidence="6">N-methyl-L-tryptophan oxidase</fullName>
        <ecNumber evidence="6">1.5.3.2</ecNumber>
    </submittedName>
</protein>
<dbReference type="SUPFAM" id="SSF54373">
    <property type="entry name" value="FAD-linked reductases, C-terminal domain"/>
    <property type="match status" value="1"/>
</dbReference>